<proteinExistence type="predicted"/>
<keyword evidence="2" id="KW-1185">Reference proteome</keyword>
<dbReference type="Proteomes" id="UP000601361">
    <property type="component" value="Unassembled WGS sequence"/>
</dbReference>
<reference evidence="2" key="1">
    <citation type="journal article" date="2019" name="Int. J. Syst. Evol. Microbiol.">
        <title>The Global Catalogue of Microorganisms (GCM) 10K type strain sequencing project: providing services to taxonomists for standard genome sequencing and annotation.</title>
        <authorList>
            <consortium name="The Broad Institute Genomics Platform"/>
            <consortium name="The Broad Institute Genome Sequencing Center for Infectious Disease"/>
            <person name="Wu L."/>
            <person name="Ma J."/>
        </authorList>
    </citation>
    <scope>NUCLEOTIDE SEQUENCE [LARGE SCALE GENOMIC DNA]</scope>
    <source>
        <strain evidence="2">CGMCC 1.12990</strain>
    </source>
</reference>
<sequence>MTTRDKDYLNALYQSNGILIEKRPLWQGSELSTWKIIEQPNANATLMLTQDGFGIYIMQGACTLDEMKVLLAQIKKLTVIANKLNRICK</sequence>
<comment type="caution">
    <text evidence="1">The sequence shown here is derived from an EMBL/GenBank/DDBJ whole genome shotgun (WGS) entry which is preliminary data.</text>
</comment>
<accession>A0ABQ1X914</accession>
<organism evidence="1 2">
    <name type="scientific">Hymenobacter glacieicola</name>
    <dbReference type="NCBI Taxonomy" id="1562124"/>
    <lineage>
        <taxon>Bacteria</taxon>
        <taxon>Pseudomonadati</taxon>
        <taxon>Bacteroidota</taxon>
        <taxon>Cytophagia</taxon>
        <taxon>Cytophagales</taxon>
        <taxon>Hymenobacteraceae</taxon>
        <taxon>Hymenobacter</taxon>
    </lineage>
</organism>
<protein>
    <submittedName>
        <fullName evidence="1">Uncharacterized protein</fullName>
    </submittedName>
</protein>
<evidence type="ECO:0000313" key="1">
    <source>
        <dbReference type="EMBL" id="GGG61330.1"/>
    </source>
</evidence>
<evidence type="ECO:0000313" key="2">
    <source>
        <dbReference type="Proteomes" id="UP000601361"/>
    </source>
</evidence>
<dbReference type="EMBL" id="BMGS01000016">
    <property type="protein sequence ID" value="GGG61330.1"/>
    <property type="molecule type" value="Genomic_DNA"/>
</dbReference>
<name>A0ABQ1X914_9BACT</name>
<dbReference type="RefSeq" id="WP_188559796.1">
    <property type="nucleotide sequence ID" value="NZ_BMGS01000016.1"/>
</dbReference>
<gene>
    <name evidence="1" type="ORF">GCM10011378_41700</name>
</gene>